<dbReference type="InterPro" id="IPR013653">
    <property type="entry name" value="GCN5-like_dom"/>
</dbReference>
<organism evidence="2">
    <name type="scientific">bioreactor metagenome</name>
    <dbReference type="NCBI Taxonomy" id="1076179"/>
    <lineage>
        <taxon>unclassified sequences</taxon>
        <taxon>metagenomes</taxon>
        <taxon>ecological metagenomes</taxon>
    </lineage>
</organism>
<proteinExistence type="predicted"/>
<accession>A0A645H887</accession>
<name>A0A645H887_9ZZZZ</name>
<dbReference type="InterPro" id="IPR000182">
    <property type="entry name" value="GNAT_dom"/>
</dbReference>
<evidence type="ECO:0000259" key="1">
    <source>
        <dbReference type="PROSITE" id="PS51186"/>
    </source>
</evidence>
<dbReference type="GO" id="GO:0016747">
    <property type="term" value="F:acyltransferase activity, transferring groups other than amino-acyl groups"/>
    <property type="evidence" value="ECO:0007669"/>
    <property type="project" value="InterPro"/>
</dbReference>
<dbReference type="CDD" id="cd04301">
    <property type="entry name" value="NAT_SF"/>
    <property type="match status" value="1"/>
</dbReference>
<dbReference type="SUPFAM" id="SSF55729">
    <property type="entry name" value="Acyl-CoA N-acyltransferases (Nat)"/>
    <property type="match status" value="1"/>
</dbReference>
<dbReference type="PROSITE" id="PS51186">
    <property type="entry name" value="GNAT"/>
    <property type="match status" value="1"/>
</dbReference>
<dbReference type="EMBL" id="VSSQ01088703">
    <property type="protein sequence ID" value="MPN35247.1"/>
    <property type="molecule type" value="Genomic_DNA"/>
</dbReference>
<dbReference type="PANTHER" id="PTHR20958">
    <property type="entry name" value="GLYCINE N-ACYLTRANSFERASE-LIKE PROTEIN"/>
    <property type="match status" value="1"/>
</dbReference>
<dbReference type="PANTHER" id="PTHR20958:SF6">
    <property type="entry name" value="GLYCINE N-ACYLTRANSFERASE-LIKE PROTEIN"/>
    <property type="match status" value="1"/>
</dbReference>
<evidence type="ECO:0000313" key="2">
    <source>
        <dbReference type="EMBL" id="MPN35247.1"/>
    </source>
</evidence>
<dbReference type="InterPro" id="IPR053225">
    <property type="entry name" value="Acyl-CoA_N-acyltransferase"/>
</dbReference>
<dbReference type="Pfam" id="PF08445">
    <property type="entry name" value="FR47"/>
    <property type="match status" value="1"/>
</dbReference>
<dbReference type="Gene3D" id="3.40.630.30">
    <property type="match status" value="1"/>
</dbReference>
<feature type="domain" description="N-acetyltransferase" evidence="1">
    <location>
        <begin position="1"/>
        <end position="93"/>
    </location>
</feature>
<dbReference type="InterPro" id="IPR016181">
    <property type="entry name" value="Acyl_CoA_acyltransferase"/>
</dbReference>
<gene>
    <name evidence="2" type="ORF">SDC9_182744</name>
</gene>
<dbReference type="AlphaFoldDB" id="A0A645H887"/>
<protein>
    <recommendedName>
        <fullName evidence="1">N-acetyltransferase domain-containing protein</fullName>
    </recommendedName>
</protein>
<comment type="caution">
    <text evidence="2">The sequence shown here is derived from an EMBL/GenBank/DDBJ whole genome shotgun (WGS) entry which is preliminary data.</text>
</comment>
<sequence length="106" mass="11828">MLGAWYGEEMAGFIGTHDEGTIGLLEVLPAFRRKGIARALEVAMVRSRWKQGRRAHGNIAVDNQLSRTVHEKMGILISQNPVYWFFPAAPEDPTQVYQNPSEASST</sequence>
<reference evidence="2" key="1">
    <citation type="submission" date="2019-08" db="EMBL/GenBank/DDBJ databases">
        <authorList>
            <person name="Kucharzyk K."/>
            <person name="Murdoch R.W."/>
            <person name="Higgins S."/>
            <person name="Loffler F."/>
        </authorList>
    </citation>
    <scope>NUCLEOTIDE SEQUENCE</scope>
</reference>